<sequence length="80" mass="9352">MNERLKFLGRLEERRLEAERLRLRLRGLRDSLRDVLDPFETVEDLDGEKLAALALEFADLQVQCREAIAEMALIRKTLGR</sequence>
<keyword evidence="3" id="KW-1185">Reference proteome</keyword>
<dbReference type="STRING" id="335543.Sfum_1874"/>
<keyword evidence="1" id="KW-0175">Coiled coil</keyword>
<dbReference type="KEGG" id="sfu:Sfum_1874"/>
<feature type="coiled-coil region" evidence="1">
    <location>
        <begin position="11"/>
        <end position="70"/>
    </location>
</feature>
<evidence type="ECO:0000313" key="3">
    <source>
        <dbReference type="Proteomes" id="UP000001784"/>
    </source>
</evidence>
<dbReference type="InParanoid" id="A0LJF7"/>
<dbReference type="EMBL" id="CP000478">
    <property type="protein sequence ID" value="ABK17559.1"/>
    <property type="molecule type" value="Genomic_DNA"/>
</dbReference>
<dbReference type="Proteomes" id="UP000001784">
    <property type="component" value="Chromosome"/>
</dbReference>
<protein>
    <submittedName>
        <fullName evidence="2">Uncharacterized protein</fullName>
    </submittedName>
</protein>
<name>A0LJF7_SYNFM</name>
<dbReference type="AlphaFoldDB" id="A0LJF7"/>
<organism evidence="2 3">
    <name type="scientific">Syntrophobacter fumaroxidans (strain DSM 10017 / MPOB)</name>
    <dbReference type="NCBI Taxonomy" id="335543"/>
    <lineage>
        <taxon>Bacteria</taxon>
        <taxon>Pseudomonadati</taxon>
        <taxon>Thermodesulfobacteriota</taxon>
        <taxon>Syntrophobacteria</taxon>
        <taxon>Syntrophobacterales</taxon>
        <taxon>Syntrophobacteraceae</taxon>
        <taxon>Syntrophobacter</taxon>
    </lineage>
</organism>
<evidence type="ECO:0000313" key="2">
    <source>
        <dbReference type="EMBL" id="ABK17559.1"/>
    </source>
</evidence>
<evidence type="ECO:0000256" key="1">
    <source>
        <dbReference type="SAM" id="Coils"/>
    </source>
</evidence>
<gene>
    <name evidence="2" type="ordered locus">Sfum_1874</name>
</gene>
<dbReference type="RefSeq" id="WP_011698729.1">
    <property type="nucleotide sequence ID" value="NC_008554.1"/>
</dbReference>
<proteinExistence type="predicted"/>
<reference evidence="2 3" key="1">
    <citation type="submission" date="2006-10" db="EMBL/GenBank/DDBJ databases">
        <title>Complete sequence of Syntrophobacter fumaroxidans MPOB.</title>
        <authorList>
            <consortium name="US DOE Joint Genome Institute"/>
            <person name="Copeland A."/>
            <person name="Lucas S."/>
            <person name="Lapidus A."/>
            <person name="Barry K."/>
            <person name="Detter J.C."/>
            <person name="Glavina del Rio T."/>
            <person name="Hammon N."/>
            <person name="Israni S."/>
            <person name="Pitluck S."/>
            <person name="Goltsman E.G."/>
            <person name="Martinez M."/>
            <person name="Schmutz J."/>
            <person name="Larimer F."/>
            <person name="Land M."/>
            <person name="Hauser L."/>
            <person name="Kyrpides N."/>
            <person name="Kim E."/>
            <person name="Boone D.R."/>
            <person name="Brockman F."/>
            <person name="Culley D."/>
            <person name="Ferry J."/>
            <person name="Gunsalus R."/>
            <person name="McInerney M.J."/>
            <person name="Morrison M."/>
            <person name="Plugge C."/>
            <person name="Rohlin L."/>
            <person name="Scholten J."/>
            <person name="Sieber J."/>
            <person name="Stams A.J.M."/>
            <person name="Worm P."/>
            <person name="Henstra A.M."/>
            <person name="Richardson P."/>
        </authorList>
    </citation>
    <scope>NUCLEOTIDE SEQUENCE [LARGE SCALE GENOMIC DNA]</scope>
    <source>
        <strain evidence="3">DSM 10017 / MPOB</strain>
    </source>
</reference>
<dbReference type="HOGENOM" id="CLU_2588484_0_0_7"/>
<accession>A0LJF7</accession>